<name>A0A0H2LXJ4_VARPD</name>
<protein>
    <recommendedName>
        <fullName evidence="1">DUF1330 domain-containing protein</fullName>
    </recommendedName>
</protein>
<dbReference type="SUPFAM" id="SSF54909">
    <property type="entry name" value="Dimeric alpha+beta barrel"/>
    <property type="match status" value="1"/>
</dbReference>
<feature type="domain" description="DUF1330" evidence="1">
    <location>
        <begin position="3"/>
        <end position="96"/>
    </location>
</feature>
<evidence type="ECO:0000313" key="2">
    <source>
        <dbReference type="EMBL" id="KLN54446.1"/>
    </source>
</evidence>
<accession>A0A0H2LXJ4</accession>
<dbReference type="RefSeq" id="WP_047785974.1">
    <property type="nucleotide sequence ID" value="NZ_JZWI01000023.1"/>
</dbReference>
<dbReference type="PANTHER" id="PTHR41521:SF4">
    <property type="entry name" value="BLR0684 PROTEIN"/>
    <property type="match status" value="1"/>
</dbReference>
<dbReference type="Pfam" id="PF07045">
    <property type="entry name" value="DUF1330"/>
    <property type="match status" value="1"/>
</dbReference>
<sequence length="96" mass="10225">MAKAYWVSAYRAVNDADKLAAYAKLAGPAIAAGGGRFLARGLPAKVYEYGLPERTVLIEFDSVEQARAVHDSPDYQAALAALGDGAERDLRIIEGV</sequence>
<dbReference type="InterPro" id="IPR011008">
    <property type="entry name" value="Dimeric_a/b-barrel"/>
</dbReference>
<dbReference type="PATRIC" id="fig|34073.19.peg.4470"/>
<dbReference type="EMBL" id="JZWI01000023">
    <property type="protein sequence ID" value="KLN54446.1"/>
    <property type="molecule type" value="Genomic_DNA"/>
</dbReference>
<evidence type="ECO:0000259" key="1">
    <source>
        <dbReference type="Pfam" id="PF07045"/>
    </source>
</evidence>
<comment type="caution">
    <text evidence="2">The sequence shown here is derived from an EMBL/GenBank/DDBJ whole genome shotgun (WGS) entry which is preliminary data.</text>
</comment>
<dbReference type="PANTHER" id="PTHR41521">
    <property type="match status" value="1"/>
</dbReference>
<dbReference type="InterPro" id="IPR010753">
    <property type="entry name" value="DUF1330"/>
</dbReference>
<evidence type="ECO:0000313" key="3">
    <source>
        <dbReference type="Proteomes" id="UP000035170"/>
    </source>
</evidence>
<proteinExistence type="predicted"/>
<organism evidence="2 3">
    <name type="scientific">Variovorax paradoxus</name>
    <dbReference type="NCBI Taxonomy" id="34073"/>
    <lineage>
        <taxon>Bacteria</taxon>
        <taxon>Pseudomonadati</taxon>
        <taxon>Pseudomonadota</taxon>
        <taxon>Betaproteobacteria</taxon>
        <taxon>Burkholderiales</taxon>
        <taxon>Comamonadaceae</taxon>
        <taxon>Variovorax</taxon>
    </lineage>
</organism>
<dbReference type="Gene3D" id="3.30.70.100">
    <property type="match status" value="1"/>
</dbReference>
<dbReference type="AlphaFoldDB" id="A0A0H2LXJ4"/>
<keyword evidence="3" id="KW-1185">Reference proteome</keyword>
<dbReference type="Proteomes" id="UP000035170">
    <property type="component" value="Unassembled WGS sequence"/>
</dbReference>
<reference evidence="2 3" key="1">
    <citation type="submission" date="2015-03" db="EMBL/GenBank/DDBJ databases">
        <title>Genome sequence of Variovorax paradoxus TBEA6.</title>
        <authorList>
            <person name="Poehlein A."/>
            <person name="Schuldes J."/>
            <person name="Wuebbeler J.H."/>
            <person name="Hiessl S."/>
            <person name="Steinbuechel A."/>
            <person name="Daniel R."/>
        </authorList>
    </citation>
    <scope>NUCLEOTIDE SEQUENCE [LARGE SCALE GENOMIC DNA]</scope>
    <source>
        <strain evidence="2 3">TBEA6</strain>
    </source>
</reference>
<gene>
    <name evidence="2" type="ORF">VPARA_43680</name>
</gene>